<dbReference type="InterPro" id="IPR015867">
    <property type="entry name" value="N-reg_PII/ATP_PRibTrfase_C"/>
</dbReference>
<evidence type="ECO:0000256" key="8">
    <source>
        <dbReference type="ARBA" id="ARBA00022679"/>
    </source>
</evidence>
<dbReference type="Gene3D" id="3.30.70.120">
    <property type="match status" value="1"/>
</dbReference>
<keyword evidence="11" id="KW-0067">ATP-binding</keyword>
<comment type="subcellular location">
    <subcellularLocation>
        <location evidence="11">Cytoplasm</location>
    </subcellularLocation>
</comment>
<evidence type="ECO:0000256" key="6">
    <source>
        <dbReference type="ARBA" id="ARBA00022605"/>
    </source>
</evidence>
<dbReference type="NCBIfam" id="TIGR00070">
    <property type="entry name" value="hisG"/>
    <property type="match status" value="1"/>
</dbReference>
<dbReference type="GO" id="GO:0003879">
    <property type="term" value="F:ATP phosphoribosyltransferase activity"/>
    <property type="evidence" value="ECO:0007669"/>
    <property type="project" value="UniProtKB-EC"/>
</dbReference>
<dbReference type="EC" id="2.4.2.17" evidence="4 11"/>
<keyword evidence="11" id="KW-0963">Cytoplasm</keyword>
<keyword evidence="6 11" id="KW-0028">Amino-acid biosynthesis</keyword>
<comment type="pathway">
    <text evidence="2 11">Amino-acid biosynthesis; L-histidine biosynthesis; L-histidine from 5-phospho-alpha-D-ribose 1-diphosphate: step 1/9.</text>
</comment>
<dbReference type="NCBIfam" id="TIGR03455">
    <property type="entry name" value="HisG_C-term"/>
    <property type="match status" value="1"/>
</dbReference>
<dbReference type="InterPro" id="IPR018198">
    <property type="entry name" value="ATP_PRibTrfase_CS"/>
</dbReference>
<dbReference type="InterPro" id="IPR013820">
    <property type="entry name" value="ATP_PRibTrfase_cat"/>
</dbReference>
<dbReference type="InterPro" id="IPR001348">
    <property type="entry name" value="ATP_PRibTrfase_HisG"/>
</dbReference>
<evidence type="ECO:0000256" key="4">
    <source>
        <dbReference type="ARBA" id="ARBA00011946"/>
    </source>
</evidence>
<comment type="similarity">
    <text evidence="3 11">Belongs to the ATP phosphoribosyltransferase family. Long subfamily.</text>
</comment>
<feature type="domain" description="Histidine biosynthesis HisG C-terminal" evidence="13">
    <location>
        <begin position="215"/>
        <end position="288"/>
    </location>
</feature>
<keyword evidence="11" id="KW-0460">Magnesium</keyword>
<reference evidence="15" key="1">
    <citation type="journal article" date="2019" name="Int. J. Syst. Evol. Microbiol.">
        <title>The Global Catalogue of Microorganisms (GCM) 10K type strain sequencing project: providing services to taxonomists for standard genome sequencing and annotation.</title>
        <authorList>
            <consortium name="The Broad Institute Genomics Platform"/>
            <consortium name="The Broad Institute Genome Sequencing Center for Infectious Disease"/>
            <person name="Wu L."/>
            <person name="Ma J."/>
        </authorList>
    </citation>
    <scope>NUCLEOTIDE SEQUENCE [LARGE SCALE GENOMIC DNA]</scope>
    <source>
        <strain evidence="15">CCUG 59858</strain>
    </source>
</reference>
<name>A0ABV8CCC0_9GAMM</name>
<keyword evidence="9 11" id="KW-0368">Histidine biosynthesis</keyword>
<dbReference type="PANTHER" id="PTHR21403:SF8">
    <property type="entry name" value="ATP PHOSPHORIBOSYLTRANSFERASE"/>
    <property type="match status" value="1"/>
</dbReference>
<sequence>MSAPQKLTIALQKSGRLANGCQELLARCGIKACPDKNQLFVQDEVFGISFIFARDDDIPGLLLNGVCDLGIVGLNLLAENESPALNILLPLGFSKCRLSLAVSDTRQINNLAGIEGKTIATSYPRLLKNFLVANGISANIVTMHGSVELAPKIGIADLICDLVSSGATLRENGLQELLPIFESEAVLVSNDKKLTADKQAVLDRLLLRMNGALNAQQSKYFMLHIERKKLPALSAMLPGSESPTIMELQGMADKVAVHIVSHENVFWETMEKLKAIGASSILVLPIEKMIE</sequence>
<dbReference type="HAMAP" id="MF_00079">
    <property type="entry name" value="HisG_Long"/>
    <property type="match status" value="1"/>
</dbReference>
<keyword evidence="15" id="KW-1185">Reference proteome</keyword>
<accession>A0ABV8CCC0</accession>
<evidence type="ECO:0000313" key="15">
    <source>
        <dbReference type="Proteomes" id="UP001595758"/>
    </source>
</evidence>
<dbReference type="Pfam" id="PF08029">
    <property type="entry name" value="HisG_C"/>
    <property type="match status" value="1"/>
</dbReference>
<organism evidence="14 15">
    <name type="scientific">Legionella dresdenensis</name>
    <dbReference type="NCBI Taxonomy" id="450200"/>
    <lineage>
        <taxon>Bacteria</taxon>
        <taxon>Pseudomonadati</taxon>
        <taxon>Pseudomonadota</taxon>
        <taxon>Gammaproteobacteria</taxon>
        <taxon>Legionellales</taxon>
        <taxon>Legionellaceae</taxon>
        <taxon>Legionella</taxon>
    </lineage>
</organism>
<dbReference type="EMBL" id="JBHSAB010000001">
    <property type="protein sequence ID" value="MFC3907582.1"/>
    <property type="molecule type" value="Genomic_DNA"/>
</dbReference>
<dbReference type="RefSeq" id="WP_382340083.1">
    <property type="nucleotide sequence ID" value="NZ_JBHSAB010000001.1"/>
</dbReference>
<dbReference type="PROSITE" id="PS01316">
    <property type="entry name" value="ATP_P_PHORIBOSYLTR"/>
    <property type="match status" value="1"/>
</dbReference>
<evidence type="ECO:0000256" key="11">
    <source>
        <dbReference type="HAMAP-Rule" id="MF_00079"/>
    </source>
</evidence>
<comment type="function">
    <text evidence="10 11">Catalyzes the condensation of ATP and 5-phosphoribose 1-diphosphate to form N'-(5'-phosphoribosyl)-ATP (PR-ATP). Has a crucial role in the pathway because the rate of histidine biosynthesis seems to be controlled primarily by regulation of HisG enzymatic activity.</text>
</comment>
<gene>
    <name evidence="11 14" type="primary">hisG</name>
    <name evidence="14" type="ORF">ACFORL_00630</name>
</gene>
<proteinExistence type="inferred from homology"/>
<dbReference type="InterPro" id="IPR013115">
    <property type="entry name" value="HisG_C"/>
</dbReference>
<evidence type="ECO:0000256" key="5">
    <source>
        <dbReference type="ARBA" id="ARBA00020998"/>
    </source>
</evidence>
<evidence type="ECO:0000256" key="10">
    <source>
        <dbReference type="ARBA" id="ARBA00024861"/>
    </source>
</evidence>
<comment type="caution">
    <text evidence="14">The sequence shown here is derived from an EMBL/GenBank/DDBJ whole genome shotgun (WGS) entry which is preliminary data.</text>
</comment>
<keyword evidence="11" id="KW-0479">Metal-binding</keyword>
<evidence type="ECO:0000256" key="9">
    <source>
        <dbReference type="ARBA" id="ARBA00023102"/>
    </source>
</evidence>
<evidence type="ECO:0000256" key="7">
    <source>
        <dbReference type="ARBA" id="ARBA00022676"/>
    </source>
</evidence>
<evidence type="ECO:0000259" key="12">
    <source>
        <dbReference type="Pfam" id="PF01634"/>
    </source>
</evidence>
<keyword evidence="8 11" id="KW-0808">Transferase</keyword>
<dbReference type="PANTHER" id="PTHR21403">
    <property type="entry name" value="ATP PHOSPHORIBOSYLTRANSFERASE ATP-PRTASE"/>
    <property type="match status" value="1"/>
</dbReference>
<dbReference type="Proteomes" id="UP001595758">
    <property type="component" value="Unassembled WGS sequence"/>
</dbReference>
<comment type="catalytic activity">
    <reaction evidence="1 11">
        <text>1-(5-phospho-beta-D-ribosyl)-ATP + diphosphate = 5-phospho-alpha-D-ribose 1-diphosphate + ATP</text>
        <dbReference type="Rhea" id="RHEA:18473"/>
        <dbReference type="ChEBI" id="CHEBI:30616"/>
        <dbReference type="ChEBI" id="CHEBI:33019"/>
        <dbReference type="ChEBI" id="CHEBI:58017"/>
        <dbReference type="ChEBI" id="CHEBI:73183"/>
        <dbReference type="EC" id="2.4.2.17"/>
    </reaction>
</comment>
<dbReference type="InterPro" id="IPR020621">
    <property type="entry name" value="ATP-PRT_HisG_long"/>
</dbReference>
<comment type="activity regulation">
    <text evidence="11">Feedback inhibited by histidine.</text>
</comment>
<dbReference type="Gene3D" id="3.40.190.10">
    <property type="entry name" value="Periplasmic binding protein-like II"/>
    <property type="match status" value="2"/>
</dbReference>
<evidence type="ECO:0000313" key="14">
    <source>
        <dbReference type="EMBL" id="MFC3907582.1"/>
    </source>
</evidence>
<dbReference type="SUPFAM" id="SSF54913">
    <property type="entry name" value="GlnB-like"/>
    <property type="match status" value="1"/>
</dbReference>
<feature type="domain" description="ATP phosphoribosyltransferase catalytic" evidence="12">
    <location>
        <begin position="54"/>
        <end position="210"/>
    </location>
</feature>
<keyword evidence="7 11" id="KW-0328">Glycosyltransferase</keyword>
<evidence type="ECO:0000256" key="1">
    <source>
        <dbReference type="ARBA" id="ARBA00000915"/>
    </source>
</evidence>
<dbReference type="SUPFAM" id="SSF53850">
    <property type="entry name" value="Periplasmic binding protein-like II"/>
    <property type="match status" value="1"/>
</dbReference>
<evidence type="ECO:0000256" key="3">
    <source>
        <dbReference type="ARBA" id="ARBA00007955"/>
    </source>
</evidence>
<evidence type="ECO:0000256" key="2">
    <source>
        <dbReference type="ARBA" id="ARBA00004667"/>
    </source>
</evidence>
<evidence type="ECO:0000259" key="13">
    <source>
        <dbReference type="Pfam" id="PF08029"/>
    </source>
</evidence>
<protein>
    <recommendedName>
        <fullName evidence="5 11">ATP phosphoribosyltransferase</fullName>
        <shortName evidence="11">ATP-PRT</shortName>
        <shortName evidence="11">ATP-PRTase</shortName>
        <ecNumber evidence="4 11">2.4.2.17</ecNumber>
    </recommendedName>
</protein>
<dbReference type="Pfam" id="PF01634">
    <property type="entry name" value="HisG"/>
    <property type="match status" value="1"/>
</dbReference>
<keyword evidence="11" id="KW-0547">Nucleotide-binding</keyword>
<comment type="cofactor">
    <cofactor evidence="11">
        <name>Mg(2+)</name>
        <dbReference type="ChEBI" id="CHEBI:18420"/>
    </cofactor>
</comment>
<dbReference type="InterPro" id="IPR011322">
    <property type="entry name" value="N-reg_PII-like_a/b"/>
</dbReference>